<organism evidence="2 3">
    <name type="scientific">Demequina litoralis</name>
    <dbReference type="NCBI Taxonomy" id="3051660"/>
    <lineage>
        <taxon>Bacteria</taxon>
        <taxon>Bacillati</taxon>
        <taxon>Actinomycetota</taxon>
        <taxon>Actinomycetes</taxon>
        <taxon>Micrococcales</taxon>
        <taxon>Demequinaceae</taxon>
        <taxon>Demequina</taxon>
    </lineage>
</organism>
<reference evidence="2" key="1">
    <citation type="submission" date="2023-06" db="EMBL/GenBank/DDBJ databases">
        <title>Sysu t00192.</title>
        <authorList>
            <person name="Gao L."/>
            <person name="Fang B.-Z."/>
            <person name="Li W.-J."/>
        </authorList>
    </citation>
    <scope>NUCLEOTIDE SEQUENCE</scope>
    <source>
        <strain evidence="2">SYSU T00192</strain>
    </source>
</reference>
<keyword evidence="1" id="KW-0472">Membrane</keyword>
<evidence type="ECO:0000256" key="1">
    <source>
        <dbReference type="SAM" id="Phobius"/>
    </source>
</evidence>
<evidence type="ECO:0000313" key="2">
    <source>
        <dbReference type="EMBL" id="MDN4475995.1"/>
    </source>
</evidence>
<proteinExistence type="predicted"/>
<keyword evidence="1" id="KW-1133">Transmembrane helix</keyword>
<sequence length="348" mass="36173">MSLGHAAPPQASRTVDVSRLLALSSEGASLILGIFIVTNVVFTIATIHTLSVRWPAYVAAIIVSAAGVLLGRPHPDPFPLRDAWLVVGTVVASTLLISWALPADGSPGRAAWHLGSNTWLLWFLILRGRTALAWGAAAAMTAITATWTATTGRSALTGLLMVDTQLGLLVVATLFVTSLRRTARRINELTERSVDAAAAAATAEASRQVRLQRAAEVASASLPLLERVASGVPLADDERALMREAEARLRDGVRGRALATPAVLDAAAAARARGVDVTLLDDRGSGLGSGDAMAKVDDAVSAALTAATGTVTVRLLPPDREEAVTIVSIDGDRVHRIVLDSAGTTTAV</sequence>
<dbReference type="EMBL" id="JAUHPW010000006">
    <property type="protein sequence ID" value="MDN4475995.1"/>
    <property type="molecule type" value="Genomic_DNA"/>
</dbReference>
<dbReference type="Proteomes" id="UP001172728">
    <property type="component" value="Unassembled WGS sequence"/>
</dbReference>
<feature type="transmembrane region" description="Helical" evidence="1">
    <location>
        <begin position="132"/>
        <end position="149"/>
    </location>
</feature>
<name>A0ABT8GA24_9MICO</name>
<accession>A0ABT8GA24</accession>
<gene>
    <name evidence="2" type="ORF">QQX09_09020</name>
</gene>
<comment type="caution">
    <text evidence="2">The sequence shown here is derived from an EMBL/GenBank/DDBJ whole genome shotgun (WGS) entry which is preliminary data.</text>
</comment>
<protein>
    <recommendedName>
        <fullName evidence="4">Signal transduction histidine kinase</fullName>
    </recommendedName>
</protein>
<evidence type="ECO:0008006" key="4">
    <source>
        <dbReference type="Google" id="ProtNLM"/>
    </source>
</evidence>
<feature type="transmembrane region" description="Helical" evidence="1">
    <location>
        <begin position="155"/>
        <end position="176"/>
    </location>
</feature>
<dbReference type="RefSeq" id="WP_301133676.1">
    <property type="nucleotide sequence ID" value="NZ_JAUHPW010000006.1"/>
</dbReference>
<evidence type="ECO:0000313" key="3">
    <source>
        <dbReference type="Proteomes" id="UP001172728"/>
    </source>
</evidence>
<feature type="transmembrane region" description="Helical" evidence="1">
    <location>
        <begin position="28"/>
        <end position="48"/>
    </location>
</feature>
<keyword evidence="3" id="KW-1185">Reference proteome</keyword>
<keyword evidence="1" id="KW-0812">Transmembrane</keyword>
<feature type="transmembrane region" description="Helical" evidence="1">
    <location>
        <begin position="54"/>
        <end position="71"/>
    </location>
</feature>
<feature type="transmembrane region" description="Helical" evidence="1">
    <location>
        <begin position="83"/>
        <end position="101"/>
    </location>
</feature>